<evidence type="ECO:0000313" key="1">
    <source>
        <dbReference type="EMBL" id="MBP0685781.1"/>
    </source>
</evidence>
<feature type="non-terminal residue" evidence="1">
    <location>
        <position position="1"/>
    </location>
</feature>
<accession>A0ABD4Q9X5</accession>
<dbReference type="EMBL" id="JAGIZI010000549">
    <property type="protein sequence ID" value="MBP0685781.1"/>
    <property type="molecule type" value="Genomic_DNA"/>
</dbReference>
<dbReference type="AlphaFoldDB" id="A0ABD4Q9X5"/>
<gene>
    <name evidence="1" type="ORF">J8J21_22300</name>
</gene>
<organism evidence="1 2">
    <name type="scientific">Mycobacterium tuberculosis</name>
    <dbReference type="NCBI Taxonomy" id="1773"/>
    <lineage>
        <taxon>Bacteria</taxon>
        <taxon>Bacillati</taxon>
        <taxon>Actinomycetota</taxon>
        <taxon>Actinomycetes</taxon>
        <taxon>Mycobacteriales</taxon>
        <taxon>Mycobacteriaceae</taxon>
        <taxon>Mycobacterium</taxon>
        <taxon>Mycobacterium tuberculosis complex</taxon>
    </lineage>
</organism>
<dbReference type="Proteomes" id="UP000671119">
    <property type="component" value="Unassembled WGS sequence"/>
</dbReference>
<reference evidence="1 2" key="1">
    <citation type="submission" date="2021-03" db="EMBL/GenBank/DDBJ databases">
        <title>Whole Genome Sequencing of Mycobacterium tuberculosis clinical isolates from Arunachal Pradesh, India.</title>
        <authorList>
            <person name="Singh S."/>
            <person name="Mudliar S.R."/>
            <person name="Kulsum U."/>
            <person name="Rufai S.B."/>
            <person name="Singh P.K."/>
            <person name="Umpo M."/>
            <person name="Nyori M."/>
        </authorList>
    </citation>
    <scope>NUCLEOTIDE SEQUENCE [LARGE SCALE GENOMIC DNA]</scope>
    <source>
        <strain evidence="1 2">OMICS/BPL/0142/20/SP</strain>
    </source>
</reference>
<proteinExistence type="predicted"/>
<feature type="non-terminal residue" evidence="1">
    <location>
        <position position="81"/>
    </location>
</feature>
<protein>
    <submittedName>
        <fullName evidence="1">Uncharacterized protein</fullName>
    </submittedName>
</protein>
<sequence>MSADAFSYWDHLTGTRAEKDLEWGHDGQQYRSQFAFRNSGKTRKAEYYLFVLGSDGVWQPVQLADGALPDGKAETYNRCVE</sequence>
<dbReference type="RefSeq" id="WP_209925563.1">
    <property type="nucleotide sequence ID" value="NZ_JAGIZI010000549.1"/>
</dbReference>
<evidence type="ECO:0000313" key="2">
    <source>
        <dbReference type="Proteomes" id="UP000671119"/>
    </source>
</evidence>
<name>A0ABD4Q9X5_MYCTX</name>
<comment type="caution">
    <text evidence="1">The sequence shown here is derived from an EMBL/GenBank/DDBJ whole genome shotgun (WGS) entry which is preliminary data.</text>
</comment>